<sequence length="212" mass="24625">MLFSASNRKGGALLFLFSLLSSLLLFSSQASTALAAPIDGFETLFIRDKDIPDKAEVEKLIKPENLDGFSKYAKKDEPGKDKSIFFTGQSPQDIAKIVKAAQDHKLTSIRNLWKNPNFYNRGQYKEVDEHTFREFQKAFSKFYAKRSEGKAYLIFPHDKQPSKDGIFYSIELPEIIENKKVNKIVWIDQNKLTDKNYKWEDEKKIYWEKPKP</sequence>
<organism evidence="2 3">
    <name type="scientific">Cordyceps militaris (strain CM01)</name>
    <name type="common">Caterpillar fungus</name>
    <dbReference type="NCBI Taxonomy" id="983644"/>
    <lineage>
        <taxon>Eukaryota</taxon>
        <taxon>Fungi</taxon>
        <taxon>Dikarya</taxon>
        <taxon>Ascomycota</taxon>
        <taxon>Pezizomycotina</taxon>
        <taxon>Sordariomycetes</taxon>
        <taxon>Hypocreomycetidae</taxon>
        <taxon>Hypocreales</taxon>
        <taxon>Cordycipitaceae</taxon>
        <taxon>Cordyceps</taxon>
    </lineage>
</organism>
<dbReference type="HOGENOM" id="CLU_1261786_0_0_1"/>
<feature type="signal peptide" evidence="1">
    <location>
        <begin position="1"/>
        <end position="35"/>
    </location>
</feature>
<dbReference type="RefSeq" id="XP_006674715.1">
    <property type="nucleotide sequence ID" value="XM_006674652.1"/>
</dbReference>
<feature type="chain" id="PRO_5003446559" evidence="1">
    <location>
        <begin position="36"/>
        <end position="212"/>
    </location>
</feature>
<evidence type="ECO:0000256" key="1">
    <source>
        <dbReference type="SAM" id="SignalP"/>
    </source>
</evidence>
<dbReference type="AlphaFoldDB" id="G3JU68"/>
<dbReference type="OMA" id="AYLIFPH"/>
<dbReference type="EMBL" id="JH126407">
    <property type="protein sequence ID" value="EGX87896.1"/>
    <property type="molecule type" value="Genomic_DNA"/>
</dbReference>
<keyword evidence="3" id="KW-1185">Reference proteome</keyword>
<reference evidence="2 3" key="1">
    <citation type="journal article" date="2011" name="Genome Biol.">
        <title>Genome sequence of the insect pathogenic fungus Cordyceps militaris, a valued traditional Chinese medicine.</title>
        <authorList>
            <person name="Zheng P."/>
            <person name="Xia Y."/>
            <person name="Xiao G."/>
            <person name="Xiong C."/>
            <person name="Hu X."/>
            <person name="Zhang S."/>
            <person name="Zheng H."/>
            <person name="Huang Y."/>
            <person name="Zhou Y."/>
            <person name="Wang S."/>
            <person name="Zhao G.P."/>
            <person name="Liu X."/>
            <person name="St Leger R.J."/>
            <person name="Wang C."/>
        </authorList>
    </citation>
    <scope>NUCLEOTIDE SEQUENCE [LARGE SCALE GENOMIC DNA]</scope>
    <source>
        <strain evidence="2 3">CM01</strain>
    </source>
</reference>
<protein>
    <submittedName>
        <fullName evidence="2">Uncharacterized protein</fullName>
    </submittedName>
</protein>
<gene>
    <name evidence="2" type="ORF">CCM_09519</name>
</gene>
<evidence type="ECO:0000313" key="3">
    <source>
        <dbReference type="Proteomes" id="UP000001610"/>
    </source>
</evidence>
<proteinExistence type="predicted"/>
<dbReference type="Proteomes" id="UP000001610">
    <property type="component" value="Unassembled WGS sequence"/>
</dbReference>
<dbReference type="GeneID" id="18171521"/>
<name>G3JU68_CORMM</name>
<dbReference type="VEuPathDB" id="FungiDB:CCM_09519"/>
<dbReference type="OrthoDB" id="4456498at2759"/>
<evidence type="ECO:0000313" key="2">
    <source>
        <dbReference type="EMBL" id="EGX87896.1"/>
    </source>
</evidence>
<accession>G3JU68</accession>
<dbReference type="InParanoid" id="G3JU68"/>
<dbReference type="KEGG" id="cmt:CCM_09519"/>
<keyword evidence="1" id="KW-0732">Signal</keyword>